<gene>
    <name evidence="2" type="ORF">QR680_010488</name>
</gene>
<proteinExistence type="predicted"/>
<dbReference type="Proteomes" id="UP001175271">
    <property type="component" value="Unassembled WGS sequence"/>
</dbReference>
<evidence type="ECO:0000313" key="3">
    <source>
        <dbReference type="Proteomes" id="UP001175271"/>
    </source>
</evidence>
<keyword evidence="3" id="KW-1185">Reference proteome</keyword>
<evidence type="ECO:0000256" key="1">
    <source>
        <dbReference type="SAM" id="MobiDB-lite"/>
    </source>
</evidence>
<accession>A0AA39MBU2</accession>
<dbReference type="AlphaFoldDB" id="A0AA39MBU2"/>
<evidence type="ECO:0000313" key="2">
    <source>
        <dbReference type="EMBL" id="KAK0427924.1"/>
    </source>
</evidence>
<comment type="caution">
    <text evidence="2">The sequence shown here is derived from an EMBL/GenBank/DDBJ whole genome shotgun (WGS) entry which is preliminary data.</text>
</comment>
<name>A0AA39MBU2_9BILA</name>
<protein>
    <submittedName>
        <fullName evidence="2">Uncharacterized protein</fullName>
    </submittedName>
</protein>
<sequence>MPVNAHPRNRLVRLNNAILAVQHRRKDAHVEESPLPTHLDGRTDSSADLSSMVAHQPDFLAKIDEAKSAMRAISSANRRFRKTCSRAAVKSFGLMFNTVDGLLKVHDDDEQRQTVINRREVLPEARLFHWLRRIEYPFNPLVDRFSCAAESQSLKIFVSRGTSRCCSTSHRLQGFFNFAYQQIRTFFLRLMFFIPYFNYRVALSSNINCRWRHGVFQNHLNFWIPSYRLLHKPLVVFHKILLDFTMVQLVEFGDVGRIAASSLRTVVASSLLFLGRILRQSGLLQTDFRSLLCGTVQDPRHLRSSCRIASRPGVWMTAHQELLFLSIEVPSSRRAVDESRLTFSVPIERRPISYHGGEELDLNEHVRQGSSLEIVFVSRQIGYSMPVKTFETWKRILLRQSSQFQMDPFAPPKATNTSTMIEMTLRTLDDFD</sequence>
<organism evidence="2 3">
    <name type="scientific">Steinernema hermaphroditum</name>
    <dbReference type="NCBI Taxonomy" id="289476"/>
    <lineage>
        <taxon>Eukaryota</taxon>
        <taxon>Metazoa</taxon>
        <taxon>Ecdysozoa</taxon>
        <taxon>Nematoda</taxon>
        <taxon>Chromadorea</taxon>
        <taxon>Rhabditida</taxon>
        <taxon>Tylenchina</taxon>
        <taxon>Panagrolaimomorpha</taxon>
        <taxon>Strongyloidoidea</taxon>
        <taxon>Steinernematidae</taxon>
        <taxon>Steinernema</taxon>
    </lineage>
</organism>
<feature type="region of interest" description="Disordered" evidence="1">
    <location>
        <begin position="25"/>
        <end position="44"/>
    </location>
</feature>
<dbReference type="EMBL" id="JAUCMV010000001">
    <property type="protein sequence ID" value="KAK0427924.1"/>
    <property type="molecule type" value="Genomic_DNA"/>
</dbReference>
<reference evidence="2" key="1">
    <citation type="submission" date="2023-06" db="EMBL/GenBank/DDBJ databases">
        <title>Genomic analysis of the entomopathogenic nematode Steinernema hermaphroditum.</title>
        <authorList>
            <person name="Schwarz E.M."/>
            <person name="Heppert J.K."/>
            <person name="Baniya A."/>
            <person name="Schwartz H.T."/>
            <person name="Tan C.-H."/>
            <person name="Antoshechkin I."/>
            <person name="Sternberg P.W."/>
            <person name="Goodrich-Blair H."/>
            <person name="Dillman A.R."/>
        </authorList>
    </citation>
    <scope>NUCLEOTIDE SEQUENCE</scope>
    <source>
        <strain evidence="2">PS9179</strain>
        <tissue evidence="2">Whole animal</tissue>
    </source>
</reference>